<dbReference type="RefSeq" id="XP_033586425.1">
    <property type="nucleotide sequence ID" value="XM_033731943.1"/>
</dbReference>
<gene>
    <name evidence="9" type="ORF">BDY17DRAFT_270648</name>
</gene>
<evidence type="ECO:0000256" key="7">
    <source>
        <dbReference type="SAM" id="Phobius"/>
    </source>
</evidence>
<dbReference type="GO" id="GO:0000329">
    <property type="term" value="C:fungal-type vacuole membrane"/>
    <property type="evidence" value="ECO:0007669"/>
    <property type="project" value="TreeGrafter"/>
</dbReference>
<accession>A0A6A6PIV9</accession>
<dbReference type="GO" id="GO:0006799">
    <property type="term" value="P:polyphosphate biosynthetic process"/>
    <property type="evidence" value="ECO:0007669"/>
    <property type="project" value="UniProtKB-ARBA"/>
</dbReference>
<organism evidence="9 10">
    <name type="scientific">Neohortaea acidophila</name>
    <dbReference type="NCBI Taxonomy" id="245834"/>
    <lineage>
        <taxon>Eukaryota</taxon>
        <taxon>Fungi</taxon>
        <taxon>Dikarya</taxon>
        <taxon>Ascomycota</taxon>
        <taxon>Pezizomycotina</taxon>
        <taxon>Dothideomycetes</taxon>
        <taxon>Dothideomycetidae</taxon>
        <taxon>Mycosphaerellales</taxon>
        <taxon>Teratosphaeriaceae</taxon>
        <taxon>Neohortaea</taxon>
    </lineage>
</organism>
<evidence type="ECO:0000256" key="2">
    <source>
        <dbReference type="ARBA" id="ARBA00022554"/>
    </source>
</evidence>
<dbReference type="Proteomes" id="UP000799767">
    <property type="component" value="Unassembled WGS sequence"/>
</dbReference>
<dbReference type="CDD" id="cd14474">
    <property type="entry name" value="SPX_YDR089W"/>
    <property type="match status" value="1"/>
</dbReference>
<keyword evidence="4 7" id="KW-1133">Transmembrane helix</keyword>
<comment type="subcellular location">
    <subcellularLocation>
        <location evidence="1">Vacuole membrane</location>
        <topology evidence="1">Multi-pass membrane protein</topology>
    </subcellularLocation>
</comment>
<dbReference type="PROSITE" id="PS51382">
    <property type="entry name" value="SPX"/>
    <property type="match status" value="1"/>
</dbReference>
<evidence type="ECO:0000313" key="9">
    <source>
        <dbReference type="EMBL" id="KAF2479855.1"/>
    </source>
</evidence>
<evidence type="ECO:0000313" key="10">
    <source>
        <dbReference type="Proteomes" id="UP000799767"/>
    </source>
</evidence>
<dbReference type="InterPro" id="IPR018966">
    <property type="entry name" value="VTC_domain"/>
</dbReference>
<dbReference type="PANTHER" id="PTHR46140:SF1">
    <property type="entry name" value="VACUOLAR TRANSPORTER CHAPERONE COMPLEX SUBUNIT 4-RELATED"/>
    <property type="match status" value="1"/>
</dbReference>
<evidence type="ECO:0000256" key="1">
    <source>
        <dbReference type="ARBA" id="ARBA00004128"/>
    </source>
</evidence>
<feature type="region of interest" description="Disordered" evidence="6">
    <location>
        <begin position="530"/>
        <end position="604"/>
    </location>
</feature>
<dbReference type="AlphaFoldDB" id="A0A6A6PIV9"/>
<reference evidence="9" key="1">
    <citation type="journal article" date="2020" name="Stud. Mycol.">
        <title>101 Dothideomycetes genomes: a test case for predicting lifestyles and emergence of pathogens.</title>
        <authorList>
            <person name="Haridas S."/>
            <person name="Albert R."/>
            <person name="Binder M."/>
            <person name="Bloem J."/>
            <person name="Labutti K."/>
            <person name="Salamov A."/>
            <person name="Andreopoulos B."/>
            <person name="Baker S."/>
            <person name="Barry K."/>
            <person name="Bills G."/>
            <person name="Bluhm B."/>
            <person name="Cannon C."/>
            <person name="Castanera R."/>
            <person name="Culley D."/>
            <person name="Daum C."/>
            <person name="Ezra D."/>
            <person name="Gonzalez J."/>
            <person name="Henrissat B."/>
            <person name="Kuo A."/>
            <person name="Liang C."/>
            <person name="Lipzen A."/>
            <person name="Lutzoni F."/>
            <person name="Magnuson J."/>
            <person name="Mondo S."/>
            <person name="Nolan M."/>
            <person name="Ohm R."/>
            <person name="Pangilinan J."/>
            <person name="Park H.-J."/>
            <person name="Ramirez L."/>
            <person name="Alfaro M."/>
            <person name="Sun H."/>
            <person name="Tritt A."/>
            <person name="Yoshinaga Y."/>
            <person name="Zwiers L.-H."/>
            <person name="Turgeon B."/>
            <person name="Goodwin S."/>
            <person name="Spatafora J."/>
            <person name="Crous P."/>
            <person name="Grigoriev I."/>
        </authorList>
    </citation>
    <scope>NUCLEOTIDE SEQUENCE</scope>
    <source>
        <strain evidence="9">CBS 113389</strain>
    </source>
</reference>
<protein>
    <recommendedName>
        <fullName evidence="8">SPX domain-containing protein</fullName>
    </recommendedName>
</protein>
<keyword evidence="3 7" id="KW-0812">Transmembrane</keyword>
<feature type="domain" description="SPX" evidence="8">
    <location>
        <begin position="1"/>
        <end position="163"/>
    </location>
</feature>
<feature type="compositionally biased region" description="Polar residues" evidence="6">
    <location>
        <begin position="544"/>
        <end position="566"/>
    </location>
</feature>
<dbReference type="EMBL" id="MU001640">
    <property type="protein sequence ID" value="KAF2479855.1"/>
    <property type="molecule type" value="Genomic_DNA"/>
</dbReference>
<dbReference type="Gene3D" id="3.20.100.30">
    <property type="entry name" value="VTC, catalytic tunnel domain"/>
    <property type="match status" value="1"/>
</dbReference>
<sequence>MKYGDTLRQRSIPAWSHHNIDYDEIKHFIKDNTTPGKGKSISIPGKSDAKLLRFENDLFDILLEQHTRISLFVTSKAGEIRRRLDHAHSKFTRLSTHVTNTSDQGIPIGRLERYSKLENDLLKTGDEIKSLARFVATQRTAFRKLLKKYKKWTGSAELEARFHADVLASPNSFTHLDLGPLLDDYSDALQHIRSLYEARLQNPDSRACVSSLPQELEQTSANQLRTAYGTGSKVELDTAIAAVPFDEAGSLATYFVHPDSIVELRVLLLQHFEHHKAHIRSDSLTSSSPSRKTSNVNIAEPDSFMLVADQVERLAREQNAVTIDEREHLTGQRPQRAQAAIRWTTDEDAILTARHGRSKLETVPVQRKDVDMVFEPASMPAAEAEEVRSAKRRQSVAAIRSKVQERSGMRALYTISTCRSRFVGINSGPNGVLLATLDTNIVMQKAGHNDDTPTSTFPFAVLQIRQEGSSGTDLLSLLDHNHLVERVRGFSLEYHALWELFRPVGFAPPFWLPMLSEDIRKLPPPALTARGSSLAVGGSSGSATHRSNSTAEGTTAVETGRSSSAIPDQLETPPLRSFRKKRRRTYAESPPPTARQNVYWNEYDDPEDGGDGAYIIYIDPNAKSALDTFFEKLTAVFRRGGKTQTDNEHGSLLSPHVDDDDDLSSDDQTPPSTKYGTLSTSTNTHRSSQIPSHWTTQAPPAPAPAAAAFPRITAICLSASVAILIVAYILASTAKHKYATEVDAGVLFAVVCSLVFAVVGFMTVRSGGRDDGGEGIALGVAVVVLVLDVVCSSALLAWMVG</sequence>
<feature type="region of interest" description="Disordered" evidence="6">
    <location>
        <begin position="641"/>
        <end position="699"/>
    </location>
</feature>
<evidence type="ECO:0000256" key="6">
    <source>
        <dbReference type="SAM" id="MobiDB-lite"/>
    </source>
</evidence>
<dbReference type="InterPro" id="IPR004331">
    <property type="entry name" value="SPX_dom"/>
</dbReference>
<dbReference type="GO" id="GO:0016237">
    <property type="term" value="P:microautophagy"/>
    <property type="evidence" value="ECO:0007669"/>
    <property type="project" value="TreeGrafter"/>
</dbReference>
<dbReference type="GO" id="GO:0007034">
    <property type="term" value="P:vacuolar transport"/>
    <property type="evidence" value="ECO:0007669"/>
    <property type="project" value="TreeGrafter"/>
</dbReference>
<dbReference type="OrthoDB" id="5588846at2759"/>
<proteinExistence type="predicted"/>
<feature type="compositionally biased region" description="Polar residues" evidence="6">
    <location>
        <begin position="674"/>
        <end position="697"/>
    </location>
</feature>
<keyword evidence="10" id="KW-1185">Reference proteome</keyword>
<keyword evidence="2" id="KW-0926">Vacuole</keyword>
<dbReference type="GO" id="GO:0033254">
    <property type="term" value="C:vacuolar transporter chaperone complex"/>
    <property type="evidence" value="ECO:0007669"/>
    <property type="project" value="TreeGrafter"/>
</dbReference>
<evidence type="ECO:0000256" key="5">
    <source>
        <dbReference type="ARBA" id="ARBA00023136"/>
    </source>
</evidence>
<evidence type="ECO:0000256" key="4">
    <source>
        <dbReference type="ARBA" id="ARBA00022989"/>
    </source>
</evidence>
<dbReference type="PANTHER" id="PTHR46140">
    <property type="entry name" value="VACUOLAR TRANSPORTER CHAPERONE 1-RELATED"/>
    <property type="match status" value="1"/>
</dbReference>
<dbReference type="InterPro" id="IPR051572">
    <property type="entry name" value="VTC_Complex_Subunit"/>
</dbReference>
<evidence type="ECO:0000259" key="8">
    <source>
        <dbReference type="PROSITE" id="PS51382"/>
    </source>
</evidence>
<name>A0A6A6PIV9_9PEZI</name>
<keyword evidence="5 7" id="KW-0472">Membrane</keyword>
<feature type="transmembrane region" description="Helical" evidence="7">
    <location>
        <begin position="742"/>
        <end position="764"/>
    </location>
</feature>
<feature type="transmembrane region" description="Helical" evidence="7">
    <location>
        <begin position="708"/>
        <end position="730"/>
    </location>
</feature>
<dbReference type="Pfam" id="PF09359">
    <property type="entry name" value="VTC"/>
    <property type="match status" value="1"/>
</dbReference>
<dbReference type="GO" id="GO:0042144">
    <property type="term" value="P:vacuole fusion, non-autophagic"/>
    <property type="evidence" value="ECO:0007669"/>
    <property type="project" value="TreeGrafter"/>
</dbReference>
<feature type="transmembrane region" description="Helical" evidence="7">
    <location>
        <begin position="776"/>
        <end position="800"/>
    </location>
</feature>
<feature type="compositionally biased region" description="Low complexity" evidence="6">
    <location>
        <begin position="530"/>
        <end position="543"/>
    </location>
</feature>
<dbReference type="InterPro" id="IPR042267">
    <property type="entry name" value="VTC_sf"/>
</dbReference>
<evidence type="ECO:0000256" key="3">
    <source>
        <dbReference type="ARBA" id="ARBA00022692"/>
    </source>
</evidence>
<dbReference type="GeneID" id="54472945"/>